<sequence length="134" mass="14352">MGLAHLAKTASQRSGEYVTAGDKEGWLSLFSEDAVLEDPVGESPLDPSGQGHRGKAAIEAFWDTVIAPGSIDFQVVSSHPAGDECANVVHMVNTMPGDMRVVVDMVVVYRADAEGKLVSLRAFWDYESVMAQLG</sequence>
<keyword evidence="3" id="KW-1185">Reference proteome</keyword>
<dbReference type="KEGG" id="snan:I6N98_07355"/>
<reference evidence="2 3" key="1">
    <citation type="submission" date="2020-12" db="EMBL/GenBank/DDBJ databases">
        <authorList>
            <person name="Shan Y."/>
        </authorList>
    </citation>
    <scope>NUCLEOTIDE SEQUENCE [LARGE SCALE GENOMIC DNA]</scope>
    <source>
        <strain evidence="3">csc3.9</strain>
    </source>
</reference>
<dbReference type="InterPro" id="IPR032710">
    <property type="entry name" value="NTF2-like_dom_sf"/>
</dbReference>
<dbReference type="Pfam" id="PF12680">
    <property type="entry name" value="SnoaL_2"/>
    <property type="match status" value="1"/>
</dbReference>
<name>A0A7T4R381_9GAMM</name>
<dbReference type="SUPFAM" id="SSF54427">
    <property type="entry name" value="NTF2-like"/>
    <property type="match status" value="1"/>
</dbReference>
<dbReference type="Gene3D" id="3.10.450.50">
    <property type="match status" value="1"/>
</dbReference>
<gene>
    <name evidence="2" type="ORF">I6N98_07355</name>
</gene>
<dbReference type="AlphaFoldDB" id="A0A7T4R381"/>
<dbReference type="RefSeq" id="WP_198571135.1">
    <property type="nucleotide sequence ID" value="NZ_CP066167.1"/>
</dbReference>
<organism evidence="2 3">
    <name type="scientific">Spongiibacter nanhainus</name>
    <dbReference type="NCBI Taxonomy" id="2794344"/>
    <lineage>
        <taxon>Bacteria</taxon>
        <taxon>Pseudomonadati</taxon>
        <taxon>Pseudomonadota</taxon>
        <taxon>Gammaproteobacteria</taxon>
        <taxon>Cellvibrionales</taxon>
        <taxon>Spongiibacteraceae</taxon>
        <taxon>Spongiibacter</taxon>
    </lineage>
</organism>
<proteinExistence type="predicted"/>
<evidence type="ECO:0000259" key="1">
    <source>
        <dbReference type="Pfam" id="PF12680"/>
    </source>
</evidence>
<dbReference type="InterPro" id="IPR037401">
    <property type="entry name" value="SnoaL-like"/>
</dbReference>
<evidence type="ECO:0000313" key="3">
    <source>
        <dbReference type="Proteomes" id="UP000596063"/>
    </source>
</evidence>
<dbReference type="EMBL" id="CP066167">
    <property type="protein sequence ID" value="QQD19651.1"/>
    <property type="molecule type" value="Genomic_DNA"/>
</dbReference>
<feature type="domain" description="SnoaL-like" evidence="1">
    <location>
        <begin position="17"/>
        <end position="119"/>
    </location>
</feature>
<evidence type="ECO:0000313" key="2">
    <source>
        <dbReference type="EMBL" id="QQD19651.1"/>
    </source>
</evidence>
<accession>A0A7T4R381</accession>
<protein>
    <submittedName>
        <fullName evidence="2">Nuclear transport factor 2 family protein</fullName>
    </submittedName>
</protein>
<dbReference type="Proteomes" id="UP000596063">
    <property type="component" value="Chromosome"/>
</dbReference>